<organism evidence="6 7">
    <name type="scientific">Lactarius akahatsu</name>
    <dbReference type="NCBI Taxonomy" id="416441"/>
    <lineage>
        <taxon>Eukaryota</taxon>
        <taxon>Fungi</taxon>
        <taxon>Dikarya</taxon>
        <taxon>Basidiomycota</taxon>
        <taxon>Agaricomycotina</taxon>
        <taxon>Agaricomycetes</taxon>
        <taxon>Russulales</taxon>
        <taxon>Russulaceae</taxon>
        <taxon>Lactarius</taxon>
    </lineage>
</organism>
<dbReference type="CDD" id="cd00519">
    <property type="entry name" value="Lipase_3"/>
    <property type="match status" value="1"/>
</dbReference>
<proteinExistence type="inferred from homology"/>
<protein>
    <submittedName>
        <fullName evidence="6">Alpha/Beta hydrolase protein</fullName>
    </submittedName>
</protein>
<gene>
    <name evidence="6" type="ORF">EDB92DRAFT_869373</name>
</gene>
<keyword evidence="6" id="KW-0378">Hydrolase</keyword>
<evidence type="ECO:0000256" key="4">
    <source>
        <dbReference type="ARBA" id="ARBA00048461"/>
    </source>
</evidence>
<keyword evidence="7" id="KW-1185">Reference proteome</keyword>
<evidence type="ECO:0000256" key="1">
    <source>
        <dbReference type="ARBA" id="ARBA00023157"/>
    </source>
</evidence>
<dbReference type="AlphaFoldDB" id="A0AAD4LF97"/>
<dbReference type="InterPro" id="IPR029058">
    <property type="entry name" value="AB_hydrolase_fold"/>
</dbReference>
<feature type="domain" description="Fungal lipase-type" evidence="5">
    <location>
        <begin position="21"/>
        <end position="162"/>
    </location>
</feature>
<dbReference type="PANTHER" id="PTHR45856:SF25">
    <property type="entry name" value="FUNGAL LIPASE-LIKE DOMAIN-CONTAINING PROTEIN"/>
    <property type="match status" value="1"/>
</dbReference>
<evidence type="ECO:0000313" key="6">
    <source>
        <dbReference type="EMBL" id="KAH8989452.1"/>
    </source>
</evidence>
<dbReference type="Proteomes" id="UP001201163">
    <property type="component" value="Unassembled WGS sequence"/>
</dbReference>
<dbReference type="GO" id="GO:0016787">
    <property type="term" value="F:hydrolase activity"/>
    <property type="evidence" value="ECO:0007669"/>
    <property type="project" value="UniProtKB-KW"/>
</dbReference>
<dbReference type="GO" id="GO:0006629">
    <property type="term" value="P:lipid metabolic process"/>
    <property type="evidence" value="ECO:0007669"/>
    <property type="project" value="InterPro"/>
</dbReference>
<dbReference type="InterPro" id="IPR002921">
    <property type="entry name" value="Fungal_lipase-type"/>
</dbReference>
<evidence type="ECO:0000256" key="3">
    <source>
        <dbReference type="ARBA" id="ARBA00047591"/>
    </source>
</evidence>
<dbReference type="InterPro" id="IPR051218">
    <property type="entry name" value="Sec_MonoDiacylglyc_Lipase"/>
</dbReference>
<evidence type="ECO:0000259" key="5">
    <source>
        <dbReference type="Pfam" id="PF01764"/>
    </source>
</evidence>
<name>A0AAD4LF97_9AGAM</name>
<evidence type="ECO:0000256" key="2">
    <source>
        <dbReference type="ARBA" id="ARBA00043996"/>
    </source>
</evidence>
<evidence type="ECO:0000313" key="7">
    <source>
        <dbReference type="Proteomes" id="UP001201163"/>
    </source>
</evidence>
<dbReference type="Pfam" id="PF01764">
    <property type="entry name" value="Lipase_3"/>
    <property type="match status" value="1"/>
</dbReference>
<comment type="caution">
    <text evidence="6">The sequence shown here is derived from an EMBL/GenBank/DDBJ whole genome shotgun (WGS) entry which is preliminary data.</text>
</comment>
<dbReference type="PANTHER" id="PTHR45856">
    <property type="entry name" value="ALPHA/BETA-HYDROLASES SUPERFAMILY PROTEIN"/>
    <property type="match status" value="1"/>
</dbReference>
<comment type="catalytic activity">
    <reaction evidence="3">
        <text>a diacylglycerol + H2O = a monoacylglycerol + a fatty acid + H(+)</text>
        <dbReference type="Rhea" id="RHEA:32731"/>
        <dbReference type="ChEBI" id="CHEBI:15377"/>
        <dbReference type="ChEBI" id="CHEBI:15378"/>
        <dbReference type="ChEBI" id="CHEBI:17408"/>
        <dbReference type="ChEBI" id="CHEBI:18035"/>
        <dbReference type="ChEBI" id="CHEBI:28868"/>
    </reaction>
</comment>
<comment type="catalytic activity">
    <reaction evidence="4">
        <text>a monoacylglycerol + H2O = glycerol + a fatty acid + H(+)</text>
        <dbReference type="Rhea" id="RHEA:15245"/>
        <dbReference type="ChEBI" id="CHEBI:15377"/>
        <dbReference type="ChEBI" id="CHEBI:15378"/>
        <dbReference type="ChEBI" id="CHEBI:17408"/>
        <dbReference type="ChEBI" id="CHEBI:17754"/>
        <dbReference type="ChEBI" id="CHEBI:28868"/>
    </reaction>
</comment>
<comment type="similarity">
    <text evidence="2">Belongs to the AB hydrolase superfamily. Lipase family. Class 3 subfamily.</text>
</comment>
<dbReference type="SUPFAM" id="SSF53474">
    <property type="entry name" value="alpha/beta-Hydrolases"/>
    <property type="match status" value="1"/>
</dbReference>
<keyword evidence="1" id="KW-1015">Disulfide bond</keyword>
<dbReference type="Gene3D" id="3.40.50.1820">
    <property type="entry name" value="alpha/beta hydrolase"/>
    <property type="match status" value="1"/>
</dbReference>
<dbReference type="EMBL" id="JAKELL010000037">
    <property type="protein sequence ID" value="KAH8989452.1"/>
    <property type="molecule type" value="Genomic_DNA"/>
</dbReference>
<reference evidence="6" key="1">
    <citation type="submission" date="2022-01" db="EMBL/GenBank/DDBJ databases">
        <title>Comparative genomics reveals a dynamic genome evolution in the ectomycorrhizal milk-cap (Lactarius) mushrooms.</title>
        <authorList>
            <consortium name="DOE Joint Genome Institute"/>
            <person name="Lebreton A."/>
            <person name="Tang N."/>
            <person name="Kuo A."/>
            <person name="LaButti K."/>
            <person name="Drula E."/>
            <person name="Barry K."/>
            <person name="Clum A."/>
            <person name="Lipzen A."/>
            <person name="Mousain D."/>
            <person name="Ng V."/>
            <person name="Wang R."/>
            <person name="Wang X."/>
            <person name="Dai Y."/>
            <person name="Henrissat B."/>
            <person name="Grigoriev I.V."/>
            <person name="Guerin-Laguette A."/>
            <person name="Yu F."/>
            <person name="Martin F.M."/>
        </authorList>
    </citation>
    <scope>NUCLEOTIDE SEQUENCE</scope>
    <source>
        <strain evidence="6">QP</strain>
    </source>
</reference>
<sequence>MATQHNFGMSGFPQSQNTVIVAHQGTDTSEFFADLTDASFTLKPLDPSLFPGVPSSVEAHNGFAAEQARTAPTILSAVQQTLSAHGGASLTVIGHSLGAALSLLDGVYLRIHLSSSVTVRVVGYGMPRVGNQDFASWVDSHLSGQVTHVNNKEDPIPIVPGMSLGFHHASGEVHITDSGTWENCPGQDNPSTLCVVGDVPNIFVGSLSDHDGPYNGISMSC</sequence>
<accession>A0AAD4LF97</accession>